<reference evidence="6" key="1">
    <citation type="journal article" date="2018" name="Genome Biol. Evol.">
        <title>Genomics and development of Lentinus tigrinus, a white-rot wood-decaying mushroom with dimorphic fruiting bodies.</title>
        <authorList>
            <person name="Wu B."/>
            <person name="Xu Z."/>
            <person name="Knudson A."/>
            <person name="Carlson A."/>
            <person name="Chen N."/>
            <person name="Kovaka S."/>
            <person name="LaButti K."/>
            <person name="Lipzen A."/>
            <person name="Pennachio C."/>
            <person name="Riley R."/>
            <person name="Schakwitz W."/>
            <person name="Umezawa K."/>
            <person name="Ohm R.A."/>
            <person name="Grigoriev I.V."/>
            <person name="Nagy L.G."/>
            <person name="Gibbons J."/>
            <person name="Hibbett D."/>
        </authorList>
    </citation>
    <scope>NUCLEOTIDE SEQUENCE [LARGE SCALE GENOMIC DNA]</scope>
    <source>
        <strain evidence="6">ALCF2SS1-6</strain>
    </source>
</reference>
<keyword evidence="7" id="KW-1185">Reference proteome</keyword>
<evidence type="ECO:0000256" key="1">
    <source>
        <dbReference type="ARBA" id="ARBA00004123"/>
    </source>
</evidence>
<keyword evidence="3" id="KW-0863">Zinc-finger</keyword>
<feature type="non-terminal residue" evidence="6">
    <location>
        <position position="1"/>
    </location>
</feature>
<dbReference type="GO" id="GO:0005634">
    <property type="term" value="C:nucleus"/>
    <property type="evidence" value="ECO:0007669"/>
    <property type="project" value="UniProtKB-SubCell"/>
</dbReference>
<organism evidence="6 7">
    <name type="scientific">Lentinus tigrinus ALCF2SS1-6</name>
    <dbReference type="NCBI Taxonomy" id="1328759"/>
    <lineage>
        <taxon>Eukaryota</taxon>
        <taxon>Fungi</taxon>
        <taxon>Dikarya</taxon>
        <taxon>Basidiomycota</taxon>
        <taxon>Agaricomycotina</taxon>
        <taxon>Agaricomycetes</taxon>
        <taxon>Polyporales</taxon>
        <taxon>Polyporaceae</taxon>
        <taxon>Lentinus</taxon>
    </lineage>
</organism>
<dbReference type="Proteomes" id="UP000313359">
    <property type="component" value="Unassembled WGS sequence"/>
</dbReference>
<keyword evidence="2" id="KW-0479">Metal-binding</keyword>
<dbReference type="PANTHER" id="PTHR46481:SF10">
    <property type="entry name" value="ZINC FINGER BED DOMAIN-CONTAINING PROTEIN 39"/>
    <property type="match status" value="1"/>
</dbReference>
<evidence type="ECO:0000256" key="2">
    <source>
        <dbReference type="ARBA" id="ARBA00022723"/>
    </source>
</evidence>
<feature type="non-terminal residue" evidence="6">
    <location>
        <position position="170"/>
    </location>
</feature>
<evidence type="ECO:0000256" key="3">
    <source>
        <dbReference type="ARBA" id="ARBA00022771"/>
    </source>
</evidence>
<comment type="subcellular location">
    <subcellularLocation>
        <location evidence="1">Nucleus</location>
    </subcellularLocation>
</comment>
<dbReference type="InterPro" id="IPR052035">
    <property type="entry name" value="ZnF_BED_domain_contain"/>
</dbReference>
<proteinExistence type="predicted"/>
<keyword evidence="5" id="KW-0539">Nucleus</keyword>
<accession>A0A5C2RMB6</accession>
<keyword evidence="4" id="KW-0862">Zinc</keyword>
<dbReference type="OrthoDB" id="2792843at2759"/>
<evidence type="ECO:0000313" key="6">
    <source>
        <dbReference type="EMBL" id="RPD52240.1"/>
    </source>
</evidence>
<evidence type="ECO:0000256" key="5">
    <source>
        <dbReference type="ARBA" id="ARBA00023242"/>
    </source>
</evidence>
<dbReference type="AlphaFoldDB" id="A0A5C2RMB6"/>
<evidence type="ECO:0000256" key="4">
    <source>
        <dbReference type="ARBA" id="ARBA00022833"/>
    </source>
</evidence>
<name>A0A5C2RMB6_9APHY</name>
<dbReference type="EMBL" id="ML122385">
    <property type="protein sequence ID" value="RPD52240.1"/>
    <property type="molecule type" value="Genomic_DNA"/>
</dbReference>
<sequence>DTKDAQSTGNLRKHARRCWGDDTIERADEADDADEVRLTIVKGLLRDGSITAHFARKKGVVTYSHRPHTKAETRLSLMKTGRPEYYIPSPTTISRDAKNVFVGARAKIAKMLREYQGKISFATDAWTSPNHCAFVTITAHLEHNGQPLCFLLDIVEVAKSHSGVNLAAAF</sequence>
<dbReference type="GO" id="GO:0008270">
    <property type="term" value="F:zinc ion binding"/>
    <property type="evidence" value="ECO:0007669"/>
    <property type="project" value="UniProtKB-KW"/>
</dbReference>
<gene>
    <name evidence="6" type="ORF">L227DRAFT_486541</name>
</gene>
<dbReference type="STRING" id="1328759.A0A5C2RMB6"/>
<protein>
    <submittedName>
        <fullName evidence="6">Uncharacterized protein</fullName>
    </submittedName>
</protein>
<dbReference type="PANTHER" id="PTHR46481">
    <property type="entry name" value="ZINC FINGER BED DOMAIN-CONTAINING PROTEIN 4"/>
    <property type="match status" value="1"/>
</dbReference>
<evidence type="ECO:0000313" key="7">
    <source>
        <dbReference type="Proteomes" id="UP000313359"/>
    </source>
</evidence>